<evidence type="ECO:0000256" key="6">
    <source>
        <dbReference type="SAM" id="MobiDB-lite"/>
    </source>
</evidence>
<evidence type="ECO:0000313" key="8">
    <source>
        <dbReference type="EMBL" id="RNB92056.1"/>
    </source>
</evidence>
<dbReference type="GO" id="GO:0044781">
    <property type="term" value="P:bacterial-type flagellum organization"/>
    <property type="evidence" value="ECO:0007669"/>
    <property type="project" value="InterPro"/>
</dbReference>
<dbReference type="InterPro" id="IPR022781">
    <property type="entry name" value="Flagellar_biosynth_FliO"/>
</dbReference>
<name>A0A3M8DVD0_9BACL</name>
<keyword evidence="8" id="KW-0282">Flagellum</keyword>
<protein>
    <submittedName>
        <fullName evidence="8">Flagellar biosynthesis protein FliZ</fullName>
    </submittedName>
</protein>
<gene>
    <name evidence="8" type="ORF">EDM56_03705</name>
</gene>
<evidence type="ECO:0000256" key="1">
    <source>
        <dbReference type="ARBA" id="ARBA00004236"/>
    </source>
</evidence>
<feature type="region of interest" description="Disordered" evidence="6">
    <location>
        <begin position="1"/>
        <end position="29"/>
    </location>
</feature>
<evidence type="ECO:0000256" key="4">
    <source>
        <dbReference type="ARBA" id="ARBA00022989"/>
    </source>
</evidence>
<dbReference type="EMBL" id="RHHQ01000004">
    <property type="protein sequence ID" value="RNB92056.1"/>
    <property type="molecule type" value="Genomic_DNA"/>
</dbReference>
<dbReference type="OrthoDB" id="2376965at2"/>
<sequence length="192" mass="21033">MSVADQLKLDSQKKNGQTAPTKSEDAPLVPSSDGWGLLVQFIFSLGFIILLIYFLLRFLAKRQIGGAGRNGGMKVISSVSVGNGKSMQVVQIGDSLYIVGVGDSISLLRHIEAGDEMDAILADVEIAPTGVGKWEEIFARLRRKPQGDRFEVTEELDTSRSFDEMLGKEWDEVGGKTRIALWDDESKRGKGD</sequence>
<dbReference type="GO" id="GO:0016020">
    <property type="term" value="C:membrane"/>
    <property type="evidence" value="ECO:0007669"/>
    <property type="project" value="InterPro"/>
</dbReference>
<keyword evidence="9" id="KW-1185">Reference proteome</keyword>
<keyword evidence="8" id="KW-0966">Cell projection</keyword>
<dbReference type="AlphaFoldDB" id="A0A3M8DVD0"/>
<keyword evidence="3 7" id="KW-0812">Transmembrane</keyword>
<keyword evidence="8" id="KW-0969">Cilium</keyword>
<comment type="subcellular location">
    <subcellularLocation>
        <location evidence="1">Cell membrane</location>
    </subcellularLocation>
</comment>
<proteinExistence type="predicted"/>
<keyword evidence="5 7" id="KW-0472">Membrane</keyword>
<evidence type="ECO:0000256" key="2">
    <source>
        <dbReference type="ARBA" id="ARBA00022475"/>
    </source>
</evidence>
<comment type="caution">
    <text evidence="8">The sequence shown here is derived from an EMBL/GenBank/DDBJ whole genome shotgun (WGS) entry which is preliminary data.</text>
</comment>
<evidence type="ECO:0000256" key="5">
    <source>
        <dbReference type="ARBA" id="ARBA00023136"/>
    </source>
</evidence>
<dbReference type="Proteomes" id="UP000271031">
    <property type="component" value="Unassembled WGS sequence"/>
</dbReference>
<organism evidence="8 9">
    <name type="scientific">Brevibacillus fluminis</name>
    <dbReference type="NCBI Taxonomy" id="511487"/>
    <lineage>
        <taxon>Bacteria</taxon>
        <taxon>Bacillati</taxon>
        <taxon>Bacillota</taxon>
        <taxon>Bacilli</taxon>
        <taxon>Bacillales</taxon>
        <taxon>Paenibacillaceae</taxon>
        <taxon>Brevibacillus</taxon>
    </lineage>
</organism>
<feature type="transmembrane region" description="Helical" evidence="7">
    <location>
        <begin position="35"/>
        <end position="56"/>
    </location>
</feature>
<keyword evidence="4 7" id="KW-1133">Transmembrane helix</keyword>
<dbReference type="Pfam" id="PF04347">
    <property type="entry name" value="FliO"/>
    <property type="match status" value="1"/>
</dbReference>
<keyword evidence="2" id="KW-1003">Cell membrane</keyword>
<accession>A0A3M8DVD0</accession>
<evidence type="ECO:0000256" key="3">
    <source>
        <dbReference type="ARBA" id="ARBA00022692"/>
    </source>
</evidence>
<evidence type="ECO:0000256" key="7">
    <source>
        <dbReference type="SAM" id="Phobius"/>
    </source>
</evidence>
<evidence type="ECO:0000313" key="9">
    <source>
        <dbReference type="Proteomes" id="UP000271031"/>
    </source>
</evidence>
<reference evidence="8 9" key="1">
    <citation type="submission" date="2018-10" db="EMBL/GenBank/DDBJ databases">
        <title>Phylogenomics of Brevibacillus.</title>
        <authorList>
            <person name="Dunlap C."/>
        </authorList>
    </citation>
    <scope>NUCLEOTIDE SEQUENCE [LARGE SCALE GENOMIC DNA]</scope>
    <source>
        <strain evidence="8 9">JCM 15716</strain>
    </source>
</reference>